<evidence type="ECO:0000256" key="2">
    <source>
        <dbReference type="ARBA" id="ARBA00006542"/>
    </source>
</evidence>
<proteinExistence type="inferred from homology"/>
<feature type="domain" description="Glucose-6-phosphate isomerase prokaryote" evidence="7">
    <location>
        <begin position="46"/>
        <end position="180"/>
    </location>
</feature>
<evidence type="ECO:0000256" key="4">
    <source>
        <dbReference type="ARBA" id="ARBA00022432"/>
    </source>
</evidence>
<sequence>MEIEKFLNIKKKGGNFYLDIKTQGWNRELGKMKNDNVLLHGNKAGKNMEIYKVYHLSELKEFKEICKKSGINCDVTIMNGGILKEKHGENFTGEMFPTYGHIHTARRNEIYKVIRGRAFLVLVDEDAKKETIIDMKKGDEYLINFKYTHRLYTFNSAVVLGFVPNDAGHDYDAIKNRGFPYHLFYDTINKEIIFKKNKKFKNFDIALGIPQNIDSENLFWTNIEKMERILEI</sequence>
<dbReference type="InterPro" id="IPR010551">
    <property type="entry name" value="G6P_isomerase_prok"/>
</dbReference>
<evidence type="ECO:0000313" key="8">
    <source>
        <dbReference type="EMBL" id="CEG12303.1"/>
    </source>
</evidence>
<dbReference type="EC" id="5.3.1.9" evidence="3"/>
<keyword evidence="5" id="KW-0324">Glycolysis</keyword>
<dbReference type="GO" id="GO:0004347">
    <property type="term" value="F:glucose-6-phosphate isomerase activity"/>
    <property type="evidence" value="ECO:0007669"/>
    <property type="project" value="UniProtKB-EC"/>
</dbReference>
<dbReference type="Pfam" id="PF06560">
    <property type="entry name" value="GPI"/>
    <property type="match status" value="1"/>
</dbReference>
<dbReference type="EMBL" id="CCXY01000126">
    <property type="protein sequence ID" value="CEG12303.1"/>
    <property type="molecule type" value="Genomic_DNA"/>
</dbReference>
<dbReference type="AlphaFoldDB" id="A0A098E8F5"/>
<name>A0A098E8F5_9ZZZZ</name>
<comment type="pathway">
    <text evidence="1">Carbohydrate degradation; glycolysis; D-glyceraldehyde 3-phosphate and glycerone phosphate from D-glucose: step 2/4.</text>
</comment>
<organism evidence="8">
    <name type="scientific">groundwater metagenome</name>
    <dbReference type="NCBI Taxonomy" id="717931"/>
    <lineage>
        <taxon>unclassified sequences</taxon>
        <taxon>metagenomes</taxon>
        <taxon>ecological metagenomes</taxon>
    </lineage>
</organism>
<dbReference type="InterPro" id="IPR011051">
    <property type="entry name" value="RmlC_Cupin_sf"/>
</dbReference>
<comment type="similarity">
    <text evidence="2">Belongs to the archaeal-type GPI family.</text>
</comment>
<dbReference type="UniPathway" id="UPA00109">
    <property type="reaction ID" value="UER00181"/>
</dbReference>
<accession>A0A098E8F5</accession>
<evidence type="ECO:0000256" key="3">
    <source>
        <dbReference type="ARBA" id="ARBA00011952"/>
    </source>
</evidence>
<dbReference type="SUPFAM" id="SSF51182">
    <property type="entry name" value="RmlC-like cupins"/>
    <property type="match status" value="1"/>
</dbReference>
<comment type="catalytic activity">
    <reaction evidence="6">
        <text>alpha-D-glucose 6-phosphate = beta-D-fructose 6-phosphate</text>
        <dbReference type="Rhea" id="RHEA:11816"/>
        <dbReference type="ChEBI" id="CHEBI:57634"/>
        <dbReference type="ChEBI" id="CHEBI:58225"/>
        <dbReference type="EC" id="5.3.1.9"/>
    </reaction>
</comment>
<dbReference type="InterPro" id="IPR014710">
    <property type="entry name" value="RmlC-like_jellyroll"/>
</dbReference>
<reference evidence="8" key="1">
    <citation type="submission" date="2014-09" db="EMBL/GenBank/DDBJ databases">
        <authorList>
            <person name="Probst J Alexander"/>
        </authorList>
    </citation>
    <scope>NUCLEOTIDE SEQUENCE</scope>
</reference>
<dbReference type="GO" id="GO:0006094">
    <property type="term" value="P:gluconeogenesis"/>
    <property type="evidence" value="ECO:0007669"/>
    <property type="project" value="UniProtKB-KW"/>
</dbReference>
<keyword evidence="4" id="KW-0312">Gluconeogenesis</keyword>
<evidence type="ECO:0000256" key="6">
    <source>
        <dbReference type="ARBA" id="ARBA00029321"/>
    </source>
</evidence>
<evidence type="ECO:0000256" key="1">
    <source>
        <dbReference type="ARBA" id="ARBA00004926"/>
    </source>
</evidence>
<dbReference type="GO" id="GO:0006096">
    <property type="term" value="P:glycolytic process"/>
    <property type="evidence" value="ECO:0007669"/>
    <property type="project" value="UniProtKB-UniPathway"/>
</dbReference>
<keyword evidence="8" id="KW-0413">Isomerase</keyword>
<dbReference type="Gene3D" id="2.60.120.10">
    <property type="entry name" value="Jelly Rolls"/>
    <property type="match status" value="1"/>
</dbReference>
<evidence type="ECO:0000256" key="5">
    <source>
        <dbReference type="ARBA" id="ARBA00023152"/>
    </source>
</evidence>
<evidence type="ECO:0000259" key="7">
    <source>
        <dbReference type="Pfam" id="PF06560"/>
    </source>
</evidence>
<protein>
    <recommendedName>
        <fullName evidence="3">glucose-6-phosphate isomerase</fullName>
        <ecNumber evidence="3">5.3.1.9</ecNumber>
    </recommendedName>
</protein>
<gene>
    <name evidence="8" type="primary">pgiA</name>
    <name evidence="8" type="ORF">MSIBF_A2110005</name>
</gene>
<dbReference type="GO" id="GO:0005737">
    <property type="term" value="C:cytoplasm"/>
    <property type="evidence" value="ECO:0007669"/>
    <property type="project" value="InterPro"/>
</dbReference>